<dbReference type="CDD" id="cd06257">
    <property type="entry name" value="DnaJ"/>
    <property type="match status" value="1"/>
</dbReference>
<name>A0A2P2HZQ3_9CRUS</name>
<keyword evidence="5" id="KW-0010">Activator</keyword>
<dbReference type="PROSITE" id="PS00636">
    <property type="entry name" value="DNAJ_1"/>
    <property type="match status" value="1"/>
</dbReference>
<protein>
    <submittedName>
        <fullName evidence="12">DnaJ homolog subfamily C member 2-like</fullName>
    </submittedName>
</protein>
<reference evidence="13" key="1">
    <citation type="submission" date="2017-11" db="EMBL/GenBank/DDBJ databases">
        <title>The sensing device of the deep-sea amphipod.</title>
        <authorList>
            <person name="Kobayashi H."/>
            <person name="Nagahama T."/>
            <person name="Arai W."/>
            <person name="Sasagawa Y."/>
            <person name="Umeda M."/>
            <person name="Hayashi T."/>
            <person name="Nikaido I."/>
            <person name="Watanabe H."/>
            <person name="Oguri K."/>
            <person name="Kitazato H."/>
            <person name="Fujioka K."/>
            <person name="Kido Y."/>
            <person name="Takami H."/>
        </authorList>
    </citation>
    <scope>NUCLEOTIDE SEQUENCE</scope>
    <source>
        <tissue evidence="13">Whole body</tissue>
    </source>
</reference>
<keyword evidence="3" id="KW-0963">Cytoplasm</keyword>
<dbReference type="SMART" id="SM00717">
    <property type="entry name" value="SANT"/>
    <property type="match status" value="2"/>
</dbReference>
<dbReference type="Gene3D" id="1.10.8.840">
    <property type="entry name" value="Ribosome-associated complex head domain"/>
    <property type="match status" value="1"/>
</dbReference>
<dbReference type="InterPro" id="IPR042569">
    <property type="entry name" value="RAC_head_sf"/>
</dbReference>
<dbReference type="GO" id="GO:0006450">
    <property type="term" value="P:regulation of translational fidelity"/>
    <property type="evidence" value="ECO:0007669"/>
    <property type="project" value="InterPro"/>
</dbReference>
<sequence>MTADLEINTDITVIVKRGIAPLIQVEVEPAGSWYHQYEHNRLHGTGDDKVSESDNSDDSKERESKEKVIEDDIAFLRSLDPSKWKDQDHYRVLGLHKYRFKATDEDMKRAYRQMVLKHHPDKRRGAGEDVRDGDDYFTNITKAYENLGDPIKRRAYDSVDPDFDDKVPGDKLNNKDKFYEVFDPIFERNSRWSLRKHVPQLGKPTDSKEKVDLFYDFWYNLDSWREFSYLDEEDKEKGEDRYDRRWIEKQNRAERLVRKKEESARIRKLVDNSYKLDPRVIKFRDEEREKKLSQKRARKDAVRQREEQGHQERQKAEDEERKRKEKEGQENKVRLAKEKKERDVVKNKLKSQRKIMRGMCKEADYFVTDERDRVQAMMDVEMLCDGLQLLQLKDLITRVTSNKDDKEQTRKIIKQEVTDLRSGKLENINITHINTGSVSQSSGNKSKTTPQPVVAVPVEKTWSAEELQLLIKAVNLFPAGTAKRWDVVAQYLSQHGPNKTTRNSKEVLSKAKEMQNSDTCQFLKDAANKNSVSQIVGVDKKMEKLELLGGSSVTATASERLETPSEMLGMNLSPWTSEEQARLEQALKTFPANTDDRWEKVADSIPGRGKKDCMRRYKELAEMVRAKRAAMLAAGVKK</sequence>
<dbReference type="InterPro" id="IPR054076">
    <property type="entry name" value="ZUO1-like_ZHD"/>
</dbReference>
<dbReference type="GO" id="GO:0043022">
    <property type="term" value="F:ribosome binding"/>
    <property type="evidence" value="ECO:0007669"/>
    <property type="project" value="InterPro"/>
</dbReference>
<dbReference type="EMBL" id="IACF01001561">
    <property type="protein sequence ID" value="LAB67254.1"/>
    <property type="molecule type" value="mRNA"/>
</dbReference>
<dbReference type="InterPro" id="IPR001623">
    <property type="entry name" value="DnaJ_domain"/>
</dbReference>
<evidence type="ECO:0000256" key="3">
    <source>
        <dbReference type="ARBA" id="ARBA00022490"/>
    </source>
</evidence>
<feature type="domain" description="Myb-like" evidence="10">
    <location>
        <begin position="462"/>
        <end position="506"/>
    </location>
</feature>
<dbReference type="InterPro" id="IPR036869">
    <property type="entry name" value="J_dom_sf"/>
</dbReference>
<dbReference type="SUPFAM" id="SSF46565">
    <property type="entry name" value="Chaperone J-domain"/>
    <property type="match status" value="1"/>
</dbReference>
<evidence type="ECO:0000313" key="12">
    <source>
        <dbReference type="EMBL" id="LAB67254.1"/>
    </source>
</evidence>
<evidence type="ECO:0000256" key="1">
    <source>
        <dbReference type="ARBA" id="ARBA00004123"/>
    </source>
</evidence>
<dbReference type="EMBL" id="IACT01001490">
    <property type="protein sequence ID" value="LAC20839.1"/>
    <property type="molecule type" value="mRNA"/>
</dbReference>
<dbReference type="Pfam" id="PF21884">
    <property type="entry name" value="ZUO1-like_ZHD"/>
    <property type="match status" value="1"/>
</dbReference>
<accession>A0A2P2HZQ3</accession>
<evidence type="ECO:0000256" key="5">
    <source>
        <dbReference type="ARBA" id="ARBA00023159"/>
    </source>
</evidence>
<evidence type="ECO:0000259" key="10">
    <source>
        <dbReference type="PROSITE" id="PS50090"/>
    </source>
</evidence>
<feature type="region of interest" description="Disordered" evidence="8">
    <location>
        <begin position="42"/>
        <end position="66"/>
    </location>
</feature>
<dbReference type="PROSITE" id="PS51293">
    <property type="entry name" value="SANT"/>
    <property type="match status" value="1"/>
</dbReference>
<reference evidence="12" key="2">
    <citation type="journal article" date="2018" name="Biosci. Biotechnol. Biochem.">
        <title>Polysaccharide hydrolase of the hadal zone amphipods Hirondellea gigas.</title>
        <authorList>
            <person name="Kobayashi H."/>
            <person name="Nagahama T."/>
            <person name="Arai W."/>
            <person name="Sasagawa Y."/>
            <person name="Umeda M."/>
            <person name="Hayashi T."/>
            <person name="Nikaido I."/>
            <person name="Watanabe H."/>
            <person name="Oguri K."/>
            <person name="Kitazato H."/>
            <person name="Fujioka K."/>
            <person name="Kido Y."/>
            <person name="Takami H."/>
        </authorList>
    </citation>
    <scope>NUCLEOTIDE SEQUENCE</scope>
    <source>
        <tissue evidence="12">Whole body</tissue>
    </source>
</reference>
<evidence type="ECO:0000256" key="4">
    <source>
        <dbReference type="ARBA" id="ARBA00022737"/>
    </source>
</evidence>
<feature type="domain" description="Myb-like" evidence="10">
    <location>
        <begin position="573"/>
        <end position="621"/>
    </location>
</feature>
<dbReference type="InterPro" id="IPR018253">
    <property type="entry name" value="DnaJ_domain_CS"/>
</dbReference>
<dbReference type="Gene3D" id="1.10.10.60">
    <property type="entry name" value="Homeodomain-like"/>
    <property type="match status" value="2"/>
</dbReference>
<dbReference type="GO" id="GO:0030544">
    <property type="term" value="F:Hsp70 protein binding"/>
    <property type="evidence" value="ECO:0007669"/>
    <property type="project" value="InterPro"/>
</dbReference>
<evidence type="ECO:0000256" key="8">
    <source>
        <dbReference type="SAM" id="MobiDB-lite"/>
    </source>
</evidence>
<proteinExistence type="evidence at transcript level"/>
<keyword evidence="6" id="KW-0143">Chaperone</keyword>
<dbReference type="AlphaFoldDB" id="A0A2P2HZQ3"/>
<evidence type="ECO:0000256" key="6">
    <source>
        <dbReference type="ARBA" id="ARBA00023186"/>
    </source>
</evidence>
<dbReference type="GO" id="GO:0005829">
    <property type="term" value="C:cytosol"/>
    <property type="evidence" value="ECO:0007669"/>
    <property type="project" value="TreeGrafter"/>
</dbReference>
<evidence type="ECO:0000259" key="9">
    <source>
        <dbReference type="PROSITE" id="PS50076"/>
    </source>
</evidence>
<dbReference type="FunFam" id="1.10.10.60:FF:000180">
    <property type="entry name" value="DnaJ (Hsp40) homolog, subfamily C, member 2"/>
    <property type="match status" value="1"/>
</dbReference>
<dbReference type="Gene3D" id="1.10.287.110">
    <property type="entry name" value="DnaJ domain"/>
    <property type="match status" value="1"/>
</dbReference>
<evidence type="ECO:0000259" key="11">
    <source>
        <dbReference type="PROSITE" id="PS51293"/>
    </source>
</evidence>
<dbReference type="InterPro" id="IPR032003">
    <property type="entry name" value="RAC_head"/>
</dbReference>
<dbReference type="InterPro" id="IPR017884">
    <property type="entry name" value="SANT_dom"/>
</dbReference>
<organism evidence="12">
    <name type="scientific">Hirondellea gigas</name>
    <dbReference type="NCBI Taxonomy" id="1518452"/>
    <lineage>
        <taxon>Eukaryota</taxon>
        <taxon>Metazoa</taxon>
        <taxon>Ecdysozoa</taxon>
        <taxon>Arthropoda</taxon>
        <taxon>Crustacea</taxon>
        <taxon>Multicrustacea</taxon>
        <taxon>Malacostraca</taxon>
        <taxon>Eumalacostraca</taxon>
        <taxon>Peracarida</taxon>
        <taxon>Amphipoda</taxon>
        <taxon>Amphilochidea</taxon>
        <taxon>Lysianassida</taxon>
        <taxon>Lysianassidira</taxon>
        <taxon>Lysianassoidea</taxon>
        <taxon>Lysianassidae</taxon>
        <taxon>Hirondellea</taxon>
    </lineage>
</organism>
<dbReference type="SUPFAM" id="SSF46689">
    <property type="entry name" value="Homeodomain-like"/>
    <property type="match status" value="2"/>
</dbReference>
<dbReference type="Pfam" id="PF00226">
    <property type="entry name" value="DnaJ"/>
    <property type="match status" value="1"/>
</dbReference>
<evidence type="ECO:0000256" key="2">
    <source>
        <dbReference type="ARBA" id="ARBA00004496"/>
    </source>
</evidence>
<evidence type="ECO:0000313" key="13">
    <source>
        <dbReference type="EMBL" id="LAC20839.1"/>
    </source>
</evidence>
<dbReference type="PROSITE" id="PS50090">
    <property type="entry name" value="MYB_LIKE"/>
    <property type="match status" value="2"/>
</dbReference>
<dbReference type="SMART" id="SM00271">
    <property type="entry name" value="DnaJ"/>
    <property type="match status" value="1"/>
</dbReference>
<evidence type="ECO:0000256" key="7">
    <source>
        <dbReference type="ARBA" id="ARBA00023242"/>
    </source>
</evidence>
<keyword evidence="7" id="KW-0539">Nucleus</keyword>
<dbReference type="Pfam" id="PF23082">
    <property type="entry name" value="Myb_DNA-binding_2"/>
    <property type="match status" value="1"/>
</dbReference>
<comment type="subcellular location">
    <subcellularLocation>
        <location evidence="2">Cytoplasm</location>
    </subcellularLocation>
    <subcellularLocation>
        <location evidence="1">Nucleus</location>
    </subcellularLocation>
</comment>
<keyword evidence="4" id="KW-0677">Repeat</keyword>
<feature type="region of interest" description="Disordered" evidence="8">
    <location>
        <begin position="292"/>
        <end position="350"/>
    </location>
</feature>
<dbReference type="Pfam" id="PF00249">
    <property type="entry name" value="Myb_DNA-binding"/>
    <property type="match status" value="1"/>
</dbReference>
<dbReference type="GO" id="GO:0005634">
    <property type="term" value="C:nucleus"/>
    <property type="evidence" value="ECO:0007669"/>
    <property type="project" value="UniProtKB-SubCell"/>
</dbReference>
<feature type="compositionally biased region" description="Basic and acidic residues" evidence="8">
    <location>
        <begin position="299"/>
        <end position="346"/>
    </location>
</feature>
<dbReference type="CDD" id="cd00167">
    <property type="entry name" value="SANT"/>
    <property type="match status" value="2"/>
</dbReference>
<dbReference type="InterPro" id="IPR009057">
    <property type="entry name" value="Homeodomain-like_sf"/>
</dbReference>
<dbReference type="Pfam" id="PF16717">
    <property type="entry name" value="RAC_head"/>
    <property type="match status" value="1"/>
</dbReference>
<dbReference type="PANTHER" id="PTHR43999">
    <property type="entry name" value="DNAJ HOMOLOG SUBFAMILY C MEMBER 2"/>
    <property type="match status" value="1"/>
</dbReference>
<feature type="domain" description="SANT" evidence="11">
    <location>
        <begin position="573"/>
        <end position="625"/>
    </location>
</feature>
<feature type="domain" description="J" evidence="9">
    <location>
        <begin position="88"/>
        <end position="160"/>
    </location>
</feature>
<dbReference type="PRINTS" id="PR00625">
    <property type="entry name" value="JDOMAIN"/>
</dbReference>
<dbReference type="PROSITE" id="PS50076">
    <property type="entry name" value="DNAJ_2"/>
    <property type="match status" value="1"/>
</dbReference>
<dbReference type="InterPro" id="IPR001005">
    <property type="entry name" value="SANT/Myb"/>
</dbReference>
<dbReference type="GO" id="GO:0051083">
    <property type="term" value="P:'de novo' cotranslational protein folding"/>
    <property type="evidence" value="ECO:0007669"/>
    <property type="project" value="InterPro"/>
</dbReference>
<dbReference type="PANTHER" id="PTHR43999:SF1">
    <property type="entry name" value="DNAJ HOMOLOG SUBFAMILY C MEMBER 2"/>
    <property type="match status" value="1"/>
</dbReference>
<dbReference type="InterPro" id="IPR044634">
    <property type="entry name" value="Zuotin/DnaJC2"/>
</dbReference>